<evidence type="ECO:0000313" key="1">
    <source>
        <dbReference type="EMBL" id="MFD1325571.1"/>
    </source>
</evidence>
<protein>
    <submittedName>
        <fullName evidence="1">SAM-dependent methyltransferase</fullName>
        <ecNumber evidence="1">2.1.1.-</ecNumber>
    </submittedName>
</protein>
<reference evidence="2" key="1">
    <citation type="journal article" date="2019" name="Int. J. Syst. Evol. Microbiol.">
        <title>The Global Catalogue of Microorganisms (GCM) 10K type strain sequencing project: providing services to taxonomists for standard genome sequencing and annotation.</title>
        <authorList>
            <consortium name="The Broad Institute Genomics Platform"/>
            <consortium name="The Broad Institute Genome Sequencing Center for Infectious Disease"/>
            <person name="Wu L."/>
            <person name="Ma J."/>
        </authorList>
    </citation>
    <scope>NUCLEOTIDE SEQUENCE [LARGE SCALE GENOMIC DNA]</scope>
    <source>
        <strain evidence="2">JCM 31037</strain>
    </source>
</reference>
<dbReference type="InterPro" id="IPR029063">
    <property type="entry name" value="SAM-dependent_MTases_sf"/>
</dbReference>
<comment type="caution">
    <text evidence="1">The sequence shown here is derived from an EMBL/GenBank/DDBJ whole genome shotgun (WGS) entry which is preliminary data.</text>
</comment>
<name>A0ABW3YQA8_9ACTN</name>
<dbReference type="Gene3D" id="3.40.50.150">
    <property type="entry name" value="Vaccinia Virus protein VP39"/>
    <property type="match status" value="1"/>
</dbReference>
<sequence>MSGRRIAMVGADALPSAARVHNALLGGARNYRSDRELARQLLALSPTLADRLCARRAFAGRAVRWMLVAGIRQVVDIGAGLPVPGDAHEIAADAAPDAHVLYIDNDPVVVAARLIHGSVSVHADVRNPRCLLRSAAVRGLDLQRPVGLLLTGVLDHIKDSYEVAQILNQLRTATPYGSVLVLSAYADNDEEKTREAVNLYRSRVGPLIGRARDEVASWFAGWELVAPGVSSPQSWRLQSPVPDAHPWEWAAAGLNLPPGHRVAEAGT</sequence>
<keyword evidence="2" id="KW-1185">Reference proteome</keyword>
<dbReference type="EC" id="2.1.1.-" evidence="1"/>
<dbReference type="RefSeq" id="WP_377578151.1">
    <property type="nucleotide sequence ID" value="NZ_JBHTMP010000085.1"/>
</dbReference>
<proteinExistence type="predicted"/>
<gene>
    <name evidence="1" type="ORF">ACFQ4H_31270</name>
</gene>
<keyword evidence="1" id="KW-0489">Methyltransferase</keyword>
<dbReference type="EMBL" id="JBHTMP010000085">
    <property type="protein sequence ID" value="MFD1325571.1"/>
    <property type="molecule type" value="Genomic_DNA"/>
</dbReference>
<accession>A0ABW3YQA8</accession>
<dbReference type="GO" id="GO:0008168">
    <property type="term" value="F:methyltransferase activity"/>
    <property type="evidence" value="ECO:0007669"/>
    <property type="project" value="UniProtKB-KW"/>
</dbReference>
<evidence type="ECO:0000313" key="2">
    <source>
        <dbReference type="Proteomes" id="UP001597260"/>
    </source>
</evidence>
<dbReference type="Proteomes" id="UP001597260">
    <property type="component" value="Unassembled WGS sequence"/>
</dbReference>
<dbReference type="GO" id="GO:0032259">
    <property type="term" value="P:methylation"/>
    <property type="evidence" value="ECO:0007669"/>
    <property type="project" value="UniProtKB-KW"/>
</dbReference>
<dbReference type="SUPFAM" id="SSF53335">
    <property type="entry name" value="S-adenosyl-L-methionine-dependent methyltransferases"/>
    <property type="match status" value="1"/>
</dbReference>
<dbReference type="Pfam" id="PF04672">
    <property type="entry name" value="Methyltransf_19"/>
    <property type="match status" value="1"/>
</dbReference>
<organism evidence="1 2">
    <name type="scientific">Micromonospora sonneratiae</name>
    <dbReference type="NCBI Taxonomy" id="1184706"/>
    <lineage>
        <taxon>Bacteria</taxon>
        <taxon>Bacillati</taxon>
        <taxon>Actinomycetota</taxon>
        <taxon>Actinomycetes</taxon>
        <taxon>Micromonosporales</taxon>
        <taxon>Micromonosporaceae</taxon>
        <taxon>Micromonospora</taxon>
    </lineage>
</organism>
<keyword evidence="1" id="KW-0808">Transferase</keyword>
<dbReference type="PIRSF" id="PIRSF017393">
    <property type="entry name" value="MTase_SAV2177"/>
    <property type="match status" value="1"/>
</dbReference>
<dbReference type="InterPro" id="IPR006764">
    <property type="entry name" value="SAM_dep_MeTrfase_SAV2177_type"/>
</dbReference>